<comment type="caution">
    <text evidence="1">The sequence shown here is derived from an EMBL/GenBank/DDBJ whole genome shotgun (WGS) entry which is preliminary data.</text>
</comment>
<sequence length="132" mass="15148">MASDGKNASGLESFEGKRYALWKDKLLTHSNTQDQLYKRKQMEKGLLEVRVLMAYFLRGSPEQPPAVPKQSQLSEKESSTMRWALMDWERAKGDIQNLLNQVLPTFFRSTLPDLVSQMEPCEVIKALEKDEA</sequence>
<gene>
    <name evidence="1" type="ORF">PR003_g26434</name>
</gene>
<protein>
    <submittedName>
        <fullName evidence="1">Uncharacterized protein</fullName>
    </submittedName>
</protein>
<dbReference type="AlphaFoldDB" id="A0A6A4C8U5"/>
<evidence type="ECO:0000313" key="1">
    <source>
        <dbReference type="EMBL" id="KAE9285999.1"/>
    </source>
</evidence>
<accession>A0A6A4C8U5</accession>
<reference evidence="1 2" key="1">
    <citation type="submission" date="2018-08" db="EMBL/GenBank/DDBJ databases">
        <title>Genomic investigation of the strawberry pathogen Phytophthora fragariae indicates pathogenicity is determined by transcriptional variation in three key races.</title>
        <authorList>
            <person name="Adams T.M."/>
            <person name="Armitage A.D."/>
            <person name="Sobczyk M.K."/>
            <person name="Bates H.J."/>
            <person name="Dunwell J.M."/>
            <person name="Nellist C.F."/>
            <person name="Harrison R.J."/>
        </authorList>
    </citation>
    <scope>NUCLEOTIDE SEQUENCE [LARGE SCALE GENOMIC DNA]</scope>
    <source>
        <strain evidence="1 2">SCRP333</strain>
    </source>
</reference>
<organism evidence="1 2">
    <name type="scientific">Phytophthora rubi</name>
    <dbReference type="NCBI Taxonomy" id="129364"/>
    <lineage>
        <taxon>Eukaryota</taxon>
        <taxon>Sar</taxon>
        <taxon>Stramenopiles</taxon>
        <taxon>Oomycota</taxon>
        <taxon>Peronosporomycetes</taxon>
        <taxon>Peronosporales</taxon>
        <taxon>Peronosporaceae</taxon>
        <taxon>Phytophthora</taxon>
    </lineage>
</organism>
<evidence type="ECO:0000313" key="2">
    <source>
        <dbReference type="Proteomes" id="UP000434957"/>
    </source>
</evidence>
<dbReference type="Proteomes" id="UP000434957">
    <property type="component" value="Unassembled WGS sequence"/>
</dbReference>
<name>A0A6A4C8U5_9STRA</name>
<proteinExistence type="predicted"/>
<dbReference type="EMBL" id="QXFT01003420">
    <property type="protein sequence ID" value="KAE9285999.1"/>
    <property type="molecule type" value="Genomic_DNA"/>
</dbReference>
<keyword evidence="2" id="KW-1185">Reference proteome</keyword>